<protein>
    <recommendedName>
        <fullName evidence="9">ABC transporter permease</fullName>
    </recommendedName>
</protein>
<proteinExistence type="predicted"/>
<dbReference type="EMBL" id="AVCI01000001">
    <property type="protein sequence ID" value="KFN44777.1"/>
    <property type="molecule type" value="Genomic_DNA"/>
</dbReference>
<dbReference type="STRING" id="1121015.GCA_000420545_01312"/>
<sequence length="244" mass="26688">MSPVIAILQRELASYFATPLAAVFIVIFLMLAGAFTFYLGDFYEVGQADLQLFFRFHPWLYLLLVPAVAMRLWAEERKTGTLELLLTQPVTLWQAVLGKFLAAWLFLGFALALTFPIWVTVNWLGNPDNGVIIASYLGSWLMAGAMLAIGGCLSAVTRSQVVAFILTVVVCLLLLLAGFPLALDGVRAMFSQPVVDAISGLSFLTHFQAIQRGVLDLRDVAFFGLGIGAWLLATVLVIDIKKAD</sequence>
<keyword evidence="4 6" id="KW-1133">Transmembrane helix</keyword>
<name>A0A091AZP3_9GAMM</name>
<dbReference type="AlphaFoldDB" id="A0A091AZP3"/>
<evidence type="ECO:0008006" key="9">
    <source>
        <dbReference type="Google" id="ProtNLM"/>
    </source>
</evidence>
<dbReference type="GO" id="GO:0005886">
    <property type="term" value="C:plasma membrane"/>
    <property type="evidence" value="ECO:0007669"/>
    <property type="project" value="UniProtKB-SubCell"/>
</dbReference>
<dbReference type="PANTHER" id="PTHR30294:SF29">
    <property type="entry name" value="MULTIDRUG ABC TRANSPORTER PERMEASE YBHS-RELATED"/>
    <property type="match status" value="1"/>
</dbReference>
<gene>
    <name evidence="7" type="ORF">N789_01830</name>
</gene>
<dbReference type="PANTHER" id="PTHR30294">
    <property type="entry name" value="MEMBRANE COMPONENT OF ABC TRANSPORTER YHHJ-RELATED"/>
    <property type="match status" value="1"/>
</dbReference>
<keyword evidence="3 6" id="KW-0812">Transmembrane</keyword>
<comment type="subcellular location">
    <subcellularLocation>
        <location evidence="1">Cell membrane</location>
        <topology evidence="1">Multi-pass membrane protein</topology>
    </subcellularLocation>
</comment>
<evidence type="ECO:0000313" key="8">
    <source>
        <dbReference type="Proteomes" id="UP000029385"/>
    </source>
</evidence>
<evidence type="ECO:0000256" key="6">
    <source>
        <dbReference type="SAM" id="Phobius"/>
    </source>
</evidence>
<evidence type="ECO:0000256" key="5">
    <source>
        <dbReference type="ARBA" id="ARBA00023136"/>
    </source>
</evidence>
<organism evidence="7 8">
    <name type="scientific">Arenimonas oryziterrae DSM 21050 = YC6267</name>
    <dbReference type="NCBI Taxonomy" id="1121015"/>
    <lineage>
        <taxon>Bacteria</taxon>
        <taxon>Pseudomonadati</taxon>
        <taxon>Pseudomonadota</taxon>
        <taxon>Gammaproteobacteria</taxon>
        <taxon>Lysobacterales</taxon>
        <taxon>Lysobacteraceae</taxon>
        <taxon>Arenimonas</taxon>
    </lineage>
</organism>
<evidence type="ECO:0000313" key="7">
    <source>
        <dbReference type="EMBL" id="KFN44777.1"/>
    </source>
</evidence>
<dbReference type="OrthoDB" id="9794512at2"/>
<evidence type="ECO:0000256" key="1">
    <source>
        <dbReference type="ARBA" id="ARBA00004651"/>
    </source>
</evidence>
<dbReference type="PATRIC" id="fig|1121015.4.peg.361"/>
<feature type="transmembrane region" description="Helical" evidence="6">
    <location>
        <begin position="12"/>
        <end position="38"/>
    </location>
</feature>
<dbReference type="Proteomes" id="UP000029385">
    <property type="component" value="Unassembled WGS sequence"/>
</dbReference>
<evidence type="ECO:0000256" key="3">
    <source>
        <dbReference type="ARBA" id="ARBA00022692"/>
    </source>
</evidence>
<evidence type="ECO:0000256" key="4">
    <source>
        <dbReference type="ARBA" id="ARBA00022989"/>
    </source>
</evidence>
<dbReference type="RefSeq" id="WP_022968947.1">
    <property type="nucleotide sequence ID" value="NZ_ATVD01000002.1"/>
</dbReference>
<keyword evidence="5 6" id="KW-0472">Membrane</keyword>
<feature type="transmembrane region" description="Helical" evidence="6">
    <location>
        <begin position="58"/>
        <end position="74"/>
    </location>
</feature>
<dbReference type="InterPro" id="IPR051449">
    <property type="entry name" value="ABC-2_transporter_component"/>
</dbReference>
<dbReference type="eggNOG" id="COG1277">
    <property type="taxonomic scope" value="Bacteria"/>
</dbReference>
<feature type="transmembrane region" description="Helical" evidence="6">
    <location>
        <begin position="220"/>
        <end position="238"/>
    </location>
</feature>
<reference evidence="7 8" key="1">
    <citation type="submission" date="2013-09" db="EMBL/GenBank/DDBJ databases">
        <title>Genome sequencing of Arenimonas oryziterrae.</title>
        <authorList>
            <person name="Chen F."/>
            <person name="Wang G."/>
        </authorList>
    </citation>
    <scope>NUCLEOTIDE SEQUENCE [LARGE SCALE GENOMIC DNA]</scope>
    <source>
        <strain evidence="7 8">YC6267</strain>
    </source>
</reference>
<feature type="transmembrane region" description="Helical" evidence="6">
    <location>
        <begin position="95"/>
        <end position="119"/>
    </location>
</feature>
<keyword evidence="2" id="KW-1003">Cell membrane</keyword>
<dbReference type="Pfam" id="PF12679">
    <property type="entry name" value="ABC2_membrane_2"/>
    <property type="match status" value="1"/>
</dbReference>
<feature type="transmembrane region" description="Helical" evidence="6">
    <location>
        <begin position="131"/>
        <end position="149"/>
    </location>
</feature>
<evidence type="ECO:0000256" key="2">
    <source>
        <dbReference type="ARBA" id="ARBA00022475"/>
    </source>
</evidence>
<dbReference type="GO" id="GO:0140359">
    <property type="term" value="F:ABC-type transporter activity"/>
    <property type="evidence" value="ECO:0007669"/>
    <property type="project" value="InterPro"/>
</dbReference>
<feature type="transmembrane region" description="Helical" evidence="6">
    <location>
        <begin position="161"/>
        <end position="183"/>
    </location>
</feature>
<keyword evidence="8" id="KW-1185">Reference proteome</keyword>
<accession>A0A091AZP3</accession>
<comment type="caution">
    <text evidence="7">The sequence shown here is derived from an EMBL/GenBank/DDBJ whole genome shotgun (WGS) entry which is preliminary data.</text>
</comment>